<evidence type="ECO:0000313" key="5">
    <source>
        <dbReference type="EMBL" id="AXX85531.1"/>
    </source>
</evidence>
<protein>
    <submittedName>
        <fullName evidence="6">LacI family transcriptional regulator</fullName>
    </submittedName>
    <submittedName>
        <fullName evidence="5">Periplasmic substrate-binding protein</fullName>
    </submittedName>
</protein>
<dbReference type="EMBL" id="NXIC01000002">
    <property type="protein sequence ID" value="RXI26232.1"/>
    <property type="molecule type" value="Genomic_DNA"/>
</dbReference>
<dbReference type="SUPFAM" id="SSF53822">
    <property type="entry name" value="Periplasmic binding protein-like I"/>
    <property type="match status" value="1"/>
</dbReference>
<dbReference type="AlphaFoldDB" id="A0AAD0SNU4"/>
<evidence type="ECO:0000256" key="2">
    <source>
        <dbReference type="ARBA" id="ARBA00007639"/>
    </source>
</evidence>
<dbReference type="GeneID" id="61751502"/>
<dbReference type="EMBL" id="CP032099">
    <property type="protein sequence ID" value="AXX85531.1"/>
    <property type="molecule type" value="Genomic_DNA"/>
</dbReference>
<organism evidence="5 7">
    <name type="scientific">Aliarcobacter skirrowii CCUG 10374</name>
    <dbReference type="NCBI Taxonomy" id="1032239"/>
    <lineage>
        <taxon>Bacteria</taxon>
        <taxon>Pseudomonadati</taxon>
        <taxon>Campylobacterota</taxon>
        <taxon>Epsilonproteobacteria</taxon>
        <taxon>Campylobacterales</taxon>
        <taxon>Arcobacteraceae</taxon>
        <taxon>Aliarcobacter</taxon>
    </lineage>
</organism>
<feature type="domain" description="Periplasmic binding protein" evidence="4">
    <location>
        <begin position="27"/>
        <end position="279"/>
    </location>
</feature>
<dbReference type="GO" id="GO:0030246">
    <property type="term" value="F:carbohydrate binding"/>
    <property type="evidence" value="ECO:0007669"/>
    <property type="project" value="UniProtKB-ARBA"/>
</dbReference>
<dbReference type="InterPro" id="IPR028082">
    <property type="entry name" value="Peripla_BP_I"/>
</dbReference>
<dbReference type="RefSeq" id="WP_066351340.1">
    <property type="nucleotide sequence ID" value="NZ_CP032099.1"/>
</dbReference>
<proteinExistence type="inferred from homology"/>
<dbReference type="Proteomes" id="UP000290580">
    <property type="component" value="Unassembled WGS sequence"/>
</dbReference>
<keyword evidence="8" id="KW-1185">Reference proteome</keyword>
<evidence type="ECO:0000256" key="1">
    <source>
        <dbReference type="ARBA" id="ARBA00004196"/>
    </source>
</evidence>
<keyword evidence="3" id="KW-0732">Signal</keyword>
<dbReference type="PANTHER" id="PTHR46847">
    <property type="entry name" value="D-ALLOSE-BINDING PERIPLASMIC PROTEIN-RELATED"/>
    <property type="match status" value="1"/>
</dbReference>
<dbReference type="PANTHER" id="PTHR46847:SF1">
    <property type="entry name" value="D-ALLOSE-BINDING PERIPLASMIC PROTEIN-RELATED"/>
    <property type="match status" value="1"/>
</dbReference>
<reference evidence="6 8" key="1">
    <citation type="submission" date="2017-09" db="EMBL/GenBank/DDBJ databases">
        <title>Genomics of the genus Arcobacter.</title>
        <authorList>
            <person name="Perez-Cataluna A."/>
            <person name="Figueras M.J."/>
            <person name="Salas-Masso N."/>
        </authorList>
    </citation>
    <scope>NUCLEOTIDE SEQUENCE [LARGE SCALE GENOMIC DNA]</scope>
    <source>
        <strain evidence="6 8">LMG 6621</strain>
    </source>
</reference>
<dbReference type="Pfam" id="PF13407">
    <property type="entry name" value="Peripla_BP_4"/>
    <property type="match status" value="1"/>
</dbReference>
<accession>A0AAD0SNU4</accession>
<dbReference type="Gene3D" id="3.40.50.2300">
    <property type="match status" value="2"/>
</dbReference>
<evidence type="ECO:0000256" key="3">
    <source>
        <dbReference type="ARBA" id="ARBA00022729"/>
    </source>
</evidence>
<reference evidence="5 7" key="2">
    <citation type="submission" date="2018-08" db="EMBL/GenBank/DDBJ databases">
        <title>Complete genome of the Arcobacter skirrowii type strain LMG 6621.</title>
        <authorList>
            <person name="Miller W.G."/>
            <person name="Yee E."/>
            <person name="Bono J.L."/>
        </authorList>
    </citation>
    <scope>NUCLEOTIDE SEQUENCE [LARGE SCALE GENOMIC DNA]</scope>
    <source>
        <strain evidence="5 7">CCUG 10374</strain>
    </source>
</reference>
<dbReference type="Proteomes" id="UP000262029">
    <property type="component" value="Chromosome"/>
</dbReference>
<dbReference type="GO" id="GO:0030313">
    <property type="term" value="C:cell envelope"/>
    <property type="evidence" value="ECO:0007669"/>
    <property type="project" value="UniProtKB-SubCell"/>
</dbReference>
<evidence type="ECO:0000313" key="6">
    <source>
        <dbReference type="EMBL" id="RXI26232.1"/>
    </source>
</evidence>
<evidence type="ECO:0000313" key="7">
    <source>
        <dbReference type="Proteomes" id="UP000262029"/>
    </source>
</evidence>
<evidence type="ECO:0000259" key="4">
    <source>
        <dbReference type="Pfam" id="PF13407"/>
    </source>
</evidence>
<evidence type="ECO:0000313" key="8">
    <source>
        <dbReference type="Proteomes" id="UP000290580"/>
    </source>
</evidence>
<dbReference type="CDD" id="cd06308">
    <property type="entry name" value="PBP1_sensor_kinase-like"/>
    <property type="match status" value="1"/>
</dbReference>
<comment type="subcellular location">
    <subcellularLocation>
        <location evidence="1">Cell envelope</location>
    </subcellularLocation>
</comment>
<name>A0AAD0SNU4_9BACT</name>
<dbReference type="InterPro" id="IPR025997">
    <property type="entry name" value="SBP_2_dom"/>
</dbReference>
<gene>
    <name evidence="5" type="ORF">ASKIR_1761</name>
    <name evidence="6" type="ORF">CP959_04765</name>
</gene>
<comment type="similarity">
    <text evidence="2">Belongs to the bacterial solute-binding protein 2 family.</text>
</comment>
<sequence>MNRNSLSKIILALLVGFCFLEAKTYKIGFAQDTLANDWRKAQAEQLIYYSKKYDFLEVTVTDAKGSVANQIASIEKFIKDDYDFIVTSPISPSITSKVLKKAIDKGIKVILLSRGISEDNYTSFIAPDNYKIAQEAAKYLLKKINYKGTILMLQGLDKVTSTTLREEGFEDIANKYKDIKIIKVRANYLRYDAIKAMDEIYDKNIHFDAIYSQSDSMAAGARVVIDKRDDRRDIPIIGIDYISEARDAILNGKQLASFIYSTCAKKGIETIVSLIEGKEVPKNLIIDTIMVDKDNVKFQKPIF</sequence>